<dbReference type="PANTHER" id="PTHR24096">
    <property type="entry name" value="LONG-CHAIN-FATTY-ACID--COA LIGASE"/>
    <property type="match status" value="1"/>
</dbReference>
<dbReference type="InterPro" id="IPR020806">
    <property type="entry name" value="PKS_PP-bd"/>
</dbReference>
<dbReference type="Gene3D" id="3.30.300.30">
    <property type="match status" value="1"/>
</dbReference>
<dbReference type="Gene3D" id="3.40.50.1820">
    <property type="entry name" value="alpha/beta hydrolase"/>
    <property type="match status" value="1"/>
</dbReference>
<dbReference type="PROSITE" id="PS50075">
    <property type="entry name" value="CARRIER"/>
    <property type="match status" value="1"/>
</dbReference>
<dbReference type="InterPro" id="IPR009081">
    <property type="entry name" value="PP-bd_ACP"/>
</dbReference>
<dbReference type="InterPro" id="IPR042099">
    <property type="entry name" value="ANL_N_sf"/>
</dbReference>
<evidence type="ECO:0000313" key="5">
    <source>
        <dbReference type="EMBL" id="KAK6532033.1"/>
    </source>
</evidence>
<evidence type="ECO:0000313" key="6">
    <source>
        <dbReference type="Proteomes" id="UP001365542"/>
    </source>
</evidence>
<name>A0AAV9X0W3_9PEZI</name>
<dbReference type="InterPro" id="IPR029058">
    <property type="entry name" value="AB_hydrolase_fold"/>
</dbReference>
<sequence>MPIQNLFSLLNQAAEKGSGTGILAHRSGGGSDSSFLTYEQLLELAKKKLVQLQRLENIAGRLVLIYLADQLDSIVWFWSIVAGGGVPCICPPLPKDLSSRQARVVHLRDLLEAPLILSDESLLSEFSGIEDIRLLSTNDIESVALENPSREHEFKGISKSEEDLAVLMLTSGSTNNPKAVCLKNGQILASLWGKSAQHGTSRNDVFLNWIGLDHVANLTQIHLHAMSLAAQQVHVPGTELLAHPLRYIEHITNHKVTYTFAPNFFLATLVRCLESSLQRDPSQHNFDLSSLRILGSGGETNVVDTCAKLTEMLGQFGAPKSFISPGFGMTETCAGSIHSPLDCPSYDLAQNAEFCSVGEPMPGFKMRIVRSDGTNAGLDEAGALEVSGPAVFSGYYNNLSASHAAFTPDGWFKTGDRGLVDINGRLRLTGRDKDEVVINGINHSCQAIEIAIERARIPEVTPSFTVVWPYRPRNSSTETLCVAYLPSSPNGDAQSRATAAATVSKTVIKYCGARPFKIFALPQYLLEKSALGKLSRAKIQQAFEDGSYSEFENDNKKANTGSTGDNNGGAKTETEKVILQVFHDLLGSYDGQIEVEVRIDSDIFEIGVSSIDVLRLRVYLQKAFNIEIPVMIFFSHPILRDLGRAIDDLQVKKDYDPITVLQPNGNKTPVFLIHPGLGEILIFLNLARYFEDRPVYALRARGFDGEEYFSSMEEMVHAYHDAIKRVQPKGPYAVIGYSYGSILGFEITKLMETNNDRVQFLSTIDQPPHFKWWARLADWCYGALTISYYMGLFELEYRDHILPTLKEKTRDEILDHIVEVAGPRMKDVGFSREHLGNWATLAYEMKIISQNYDPTGRVACMDVFHIDYSTVRPGDDEWPVDDMMKWKDFSEDSRVHMVQGRHLTLIKPPHVFGLYKQLKKAIEDRGL</sequence>
<dbReference type="Gene3D" id="1.10.1200.10">
    <property type="entry name" value="ACP-like"/>
    <property type="match status" value="1"/>
</dbReference>
<evidence type="ECO:0000256" key="1">
    <source>
        <dbReference type="ARBA" id="ARBA00022450"/>
    </source>
</evidence>
<dbReference type="Pfam" id="PF00501">
    <property type="entry name" value="AMP-binding"/>
    <property type="match status" value="1"/>
</dbReference>
<dbReference type="InterPro" id="IPR045851">
    <property type="entry name" value="AMP-bd_C_sf"/>
</dbReference>
<dbReference type="InterPro" id="IPR036736">
    <property type="entry name" value="ACP-like_sf"/>
</dbReference>
<gene>
    <name evidence="5" type="ORF">TWF694_003196</name>
</gene>
<dbReference type="EMBL" id="JAVHJO010000012">
    <property type="protein sequence ID" value="KAK6532033.1"/>
    <property type="molecule type" value="Genomic_DNA"/>
</dbReference>
<dbReference type="SMART" id="SM00823">
    <property type="entry name" value="PKS_PP"/>
    <property type="match status" value="1"/>
</dbReference>
<keyword evidence="1" id="KW-0596">Phosphopantetheine</keyword>
<feature type="domain" description="Carrier" evidence="4">
    <location>
        <begin position="569"/>
        <end position="650"/>
    </location>
</feature>
<dbReference type="SUPFAM" id="SSF53474">
    <property type="entry name" value="alpha/beta-Hydrolases"/>
    <property type="match status" value="1"/>
</dbReference>
<dbReference type="InterPro" id="IPR001031">
    <property type="entry name" value="Thioesterase"/>
</dbReference>
<dbReference type="Pfam" id="PF00550">
    <property type="entry name" value="PP-binding"/>
    <property type="match status" value="1"/>
</dbReference>
<keyword evidence="6" id="KW-1185">Reference proteome</keyword>
<dbReference type="AlphaFoldDB" id="A0AAV9X0W3"/>
<evidence type="ECO:0000259" key="4">
    <source>
        <dbReference type="PROSITE" id="PS50075"/>
    </source>
</evidence>
<dbReference type="Pfam" id="PF00975">
    <property type="entry name" value="Thioesterase"/>
    <property type="match status" value="1"/>
</dbReference>
<dbReference type="InterPro" id="IPR000873">
    <property type="entry name" value="AMP-dep_synth/lig_dom"/>
</dbReference>
<reference evidence="5 6" key="1">
    <citation type="submission" date="2019-10" db="EMBL/GenBank/DDBJ databases">
        <authorList>
            <person name="Palmer J.M."/>
        </authorList>
    </citation>
    <scope>NUCLEOTIDE SEQUENCE [LARGE SCALE GENOMIC DNA]</scope>
    <source>
        <strain evidence="5 6">TWF694</strain>
    </source>
</reference>
<proteinExistence type="predicted"/>
<dbReference type="Gene3D" id="3.40.50.12780">
    <property type="entry name" value="N-terminal domain of ligase-like"/>
    <property type="match status" value="1"/>
</dbReference>
<dbReference type="SUPFAM" id="SSF47336">
    <property type="entry name" value="ACP-like"/>
    <property type="match status" value="1"/>
</dbReference>
<feature type="region of interest" description="Disordered" evidence="3">
    <location>
        <begin position="550"/>
        <end position="570"/>
    </location>
</feature>
<protein>
    <recommendedName>
        <fullName evidence="4">Carrier domain-containing protein</fullName>
    </recommendedName>
</protein>
<evidence type="ECO:0000256" key="3">
    <source>
        <dbReference type="SAM" id="MobiDB-lite"/>
    </source>
</evidence>
<dbReference type="GO" id="GO:0031177">
    <property type="term" value="F:phosphopantetheine binding"/>
    <property type="evidence" value="ECO:0007669"/>
    <property type="project" value="InterPro"/>
</dbReference>
<accession>A0AAV9X0W3</accession>
<dbReference type="GO" id="GO:0006633">
    <property type="term" value="P:fatty acid biosynthetic process"/>
    <property type="evidence" value="ECO:0007669"/>
    <property type="project" value="TreeGrafter"/>
</dbReference>
<dbReference type="SUPFAM" id="SSF56801">
    <property type="entry name" value="Acetyl-CoA synthetase-like"/>
    <property type="match status" value="1"/>
</dbReference>
<dbReference type="GO" id="GO:0031957">
    <property type="term" value="F:very long-chain fatty acid-CoA ligase activity"/>
    <property type="evidence" value="ECO:0007669"/>
    <property type="project" value="TreeGrafter"/>
</dbReference>
<dbReference type="PANTHER" id="PTHR24096:SF267">
    <property type="entry name" value="MALONATE--COA LIGASE ACSF3, MITOCHONDRIAL"/>
    <property type="match status" value="1"/>
</dbReference>
<organism evidence="5 6">
    <name type="scientific">Orbilia ellipsospora</name>
    <dbReference type="NCBI Taxonomy" id="2528407"/>
    <lineage>
        <taxon>Eukaryota</taxon>
        <taxon>Fungi</taxon>
        <taxon>Dikarya</taxon>
        <taxon>Ascomycota</taxon>
        <taxon>Pezizomycotina</taxon>
        <taxon>Orbiliomycetes</taxon>
        <taxon>Orbiliales</taxon>
        <taxon>Orbiliaceae</taxon>
        <taxon>Orbilia</taxon>
    </lineage>
</organism>
<comment type="caution">
    <text evidence="5">The sequence shown here is derived from an EMBL/GenBank/DDBJ whole genome shotgun (WGS) entry which is preliminary data.</text>
</comment>
<keyword evidence="2" id="KW-0597">Phosphoprotein</keyword>
<dbReference type="Proteomes" id="UP001365542">
    <property type="component" value="Unassembled WGS sequence"/>
</dbReference>
<evidence type="ECO:0000256" key="2">
    <source>
        <dbReference type="ARBA" id="ARBA00022553"/>
    </source>
</evidence>